<keyword evidence="1" id="KW-0812">Transmembrane</keyword>
<dbReference type="AlphaFoldDB" id="A0A1X7UCC6"/>
<keyword evidence="1" id="KW-0472">Membrane</keyword>
<evidence type="ECO:0000313" key="2">
    <source>
        <dbReference type="EnsemblMetazoa" id="Aqu2.1.25309_001"/>
    </source>
</evidence>
<keyword evidence="1" id="KW-1133">Transmembrane helix</keyword>
<dbReference type="EnsemblMetazoa" id="Aqu2.1.25309_001">
    <property type="protein sequence ID" value="Aqu2.1.25309_001"/>
    <property type="gene ID" value="Aqu2.1.25309"/>
</dbReference>
<accession>A0A1X7UCC6</accession>
<sequence>MYISTCTIELLFPPLFSSFFIIVKIKVVFIFITVCLTLSIIRTTKRSYEFYLSLLCKGVVS</sequence>
<name>A0A1X7UCC6_AMPQE</name>
<evidence type="ECO:0000256" key="1">
    <source>
        <dbReference type="SAM" id="Phobius"/>
    </source>
</evidence>
<proteinExistence type="predicted"/>
<dbReference type="InParanoid" id="A0A1X7UCC6"/>
<feature type="transmembrane region" description="Helical" evidence="1">
    <location>
        <begin position="19"/>
        <end position="41"/>
    </location>
</feature>
<protein>
    <submittedName>
        <fullName evidence="2">Uncharacterized protein</fullName>
    </submittedName>
</protein>
<reference evidence="2" key="1">
    <citation type="submission" date="2017-05" db="UniProtKB">
        <authorList>
            <consortium name="EnsemblMetazoa"/>
        </authorList>
    </citation>
    <scope>IDENTIFICATION</scope>
</reference>
<organism evidence="2">
    <name type="scientific">Amphimedon queenslandica</name>
    <name type="common">Sponge</name>
    <dbReference type="NCBI Taxonomy" id="400682"/>
    <lineage>
        <taxon>Eukaryota</taxon>
        <taxon>Metazoa</taxon>
        <taxon>Porifera</taxon>
        <taxon>Demospongiae</taxon>
        <taxon>Heteroscleromorpha</taxon>
        <taxon>Haplosclerida</taxon>
        <taxon>Niphatidae</taxon>
        <taxon>Amphimedon</taxon>
    </lineage>
</organism>